<dbReference type="EMBL" id="JACSPU010000007">
    <property type="protein sequence ID" value="MBD8016498.1"/>
    <property type="molecule type" value="Genomic_DNA"/>
</dbReference>
<organism evidence="1 2">
    <name type="scientific">Planococcus wigleyi</name>
    <dbReference type="NCBI Taxonomy" id="2762216"/>
    <lineage>
        <taxon>Bacteria</taxon>
        <taxon>Bacillati</taxon>
        <taxon>Bacillota</taxon>
        <taxon>Bacilli</taxon>
        <taxon>Bacillales</taxon>
        <taxon>Caryophanaceae</taxon>
        <taxon>Planococcus</taxon>
    </lineage>
</organism>
<name>A0ABR8WHX3_9BACL</name>
<sequence>MIRQSHDGPVFLAGNFLMAFILLSGCVEVDEQTSPFPSAEEKKELEKGRDEQEITQAIGPVEEDAVSGMEIGLQTTEVSDAEVFQYFLGRLQEEQWEMVLLEVKEAAEIRVPSDDFKEPHMTHAVLEKQNYSHDYAWLEINDVNEKFNTIWQKHWGKILAGSEDFEEGVLSEHLSSIQRKYETLLNQISYMEFKNSTEYAQHLHDYKLYLEGAILYRMEAASAFLEALETKQSWVALVNESVEAAIESEAYARLAASELTSYENGF</sequence>
<accession>A0ABR8WHX3</accession>
<dbReference type="RefSeq" id="WP_191716676.1">
    <property type="nucleotide sequence ID" value="NZ_JACSPU010000007.1"/>
</dbReference>
<reference evidence="1 2" key="1">
    <citation type="submission" date="2020-08" db="EMBL/GenBank/DDBJ databases">
        <title>A Genomic Blueprint of the Chicken Gut Microbiome.</title>
        <authorList>
            <person name="Gilroy R."/>
            <person name="Ravi A."/>
            <person name="Getino M."/>
            <person name="Pursley I."/>
            <person name="Horton D.L."/>
            <person name="Alikhan N.-F."/>
            <person name="Baker D."/>
            <person name="Gharbi K."/>
            <person name="Hall N."/>
            <person name="Watson M."/>
            <person name="Adriaenssens E.M."/>
            <person name="Foster-Nyarko E."/>
            <person name="Jarju S."/>
            <person name="Secka A."/>
            <person name="Antonio M."/>
            <person name="Oren A."/>
            <person name="Chaudhuri R."/>
            <person name="La Ragione R.M."/>
            <person name="Hildebrand F."/>
            <person name="Pallen M.J."/>
        </authorList>
    </citation>
    <scope>NUCLEOTIDE SEQUENCE [LARGE SCALE GENOMIC DNA]</scope>
    <source>
        <strain evidence="1 2">Sa1BUA13</strain>
    </source>
</reference>
<gene>
    <name evidence="1" type="ORF">H9630_16985</name>
</gene>
<comment type="caution">
    <text evidence="1">The sequence shown here is derived from an EMBL/GenBank/DDBJ whole genome shotgun (WGS) entry which is preliminary data.</text>
</comment>
<keyword evidence="2" id="KW-1185">Reference proteome</keyword>
<proteinExistence type="predicted"/>
<dbReference type="Proteomes" id="UP000658980">
    <property type="component" value="Unassembled WGS sequence"/>
</dbReference>
<evidence type="ECO:0008006" key="3">
    <source>
        <dbReference type="Google" id="ProtNLM"/>
    </source>
</evidence>
<dbReference type="PROSITE" id="PS51257">
    <property type="entry name" value="PROKAR_LIPOPROTEIN"/>
    <property type="match status" value="1"/>
</dbReference>
<protein>
    <recommendedName>
        <fullName evidence="3">Deacetylase PdaC domain-containing protein</fullName>
    </recommendedName>
</protein>
<evidence type="ECO:0000313" key="2">
    <source>
        <dbReference type="Proteomes" id="UP000658980"/>
    </source>
</evidence>
<evidence type="ECO:0000313" key="1">
    <source>
        <dbReference type="EMBL" id="MBD8016498.1"/>
    </source>
</evidence>